<dbReference type="Proteomes" id="UP000575898">
    <property type="component" value="Unassembled WGS sequence"/>
</dbReference>
<evidence type="ECO:0000256" key="3">
    <source>
        <dbReference type="ARBA" id="ARBA00023125"/>
    </source>
</evidence>
<dbReference type="Gene3D" id="1.10.10.10">
    <property type="entry name" value="Winged helix-like DNA-binding domain superfamily/Winged helix DNA-binding domain"/>
    <property type="match status" value="1"/>
</dbReference>
<keyword evidence="4" id="KW-0804">Transcription</keyword>
<evidence type="ECO:0000313" key="7">
    <source>
        <dbReference type="Proteomes" id="UP000575898"/>
    </source>
</evidence>
<dbReference type="SUPFAM" id="SSF46785">
    <property type="entry name" value="Winged helix' DNA-binding domain"/>
    <property type="match status" value="1"/>
</dbReference>
<sequence>MRISLDALLVLDAIDRRGSFAAAAEELYRVPSAITYAVQKLEQDLDLQIYDRSGHRAKLTPAGMELLREGRQLLDAANMLECRVKRIATGWETELRIAVVDLIEPTRLFPVIRAFDQSGGSTRIRISSEVFGGAWDALVSGRADITVGAVDEGPAGGSYATREMGTVQFEFTAAPHHPICKEPTPLSPEAIRRHRAISAADSSRNMSPRTSGLLTGQDVLTMPNIDFKAEAQAAGLGVGFLPAGRARRMAAEGRVRILEVQENKPTSKIHLAWRAHQPGKALHWFLRHLQDEKMISELMQDV</sequence>
<keyword evidence="7" id="KW-1185">Reference proteome</keyword>
<dbReference type="InterPro" id="IPR005119">
    <property type="entry name" value="LysR_subst-bd"/>
</dbReference>
<evidence type="ECO:0000256" key="4">
    <source>
        <dbReference type="ARBA" id="ARBA00023163"/>
    </source>
</evidence>
<keyword evidence="2" id="KW-0805">Transcription regulation</keyword>
<comment type="similarity">
    <text evidence="1">Belongs to the LysR transcriptional regulatory family.</text>
</comment>
<dbReference type="InterPro" id="IPR000847">
    <property type="entry name" value="LysR_HTH_N"/>
</dbReference>
<dbReference type="Gene3D" id="3.40.190.10">
    <property type="entry name" value="Periplasmic binding protein-like II"/>
    <property type="match status" value="2"/>
</dbReference>
<evidence type="ECO:0000259" key="5">
    <source>
        <dbReference type="PROSITE" id="PS50931"/>
    </source>
</evidence>
<proteinExistence type="inferred from homology"/>
<feature type="domain" description="HTH lysR-type" evidence="5">
    <location>
        <begin position="3"/>
        <end position="60"/>
    </location>
</feature>
<accession>A0A840MTG8</accession>
<dbReference type="PANTHER" id="PTHR30126">
    <property type="entry name" value="HTH-TYPE TRANSCRIPTIONAL REGULATOR"/>
    <property type="match status" value="1"/>
</dbReference>
<evidence type="ECO:0000256" key="2">
    <source>
        <dbReference type="ARBA" id="ARBA00023015"/>
    </source>
</evidence>
<dbReference type="RefSeq" id="WP_184040925.1">
    <property type="nucleotide sequence ID" value="NZ_JACHHY010000019.1"/>
</dbReference>
<dbReference type="SUPFAM" id="SSF53850">
    <property type="entry name" value="Periplasmic binding protein-like II"/>
    <property type="match status" value="1"/>
</dbReference>
<evidence type="ECO:0000313" key="6">
    <source>
        <dbReference type="EMBL" id="MBB5019676.1"/>
    </source>
</evidence>
<dbReference type="EMBL" id="JACHHY010000019">
    <property type="protein sequence ID" value="MBB5019676.1"/>
    <property type="molecule type" value="Genomic_DNA"/>
</dbReference>
<protein>
    <submittedName>
        <fullName evidence="6">DNA-binding transcriptional LysR family regulator</fullName>
    </submittedName>
</protein>
<dbReference type="PANTHER" id="PTHR30126:SF4">
    <property type="entry name" value="LYSR FAMILY TRANSCRIPTIONAL REGULATOR"/>
    <property type="match status" value="1"/>
</dbReference>
<organism evidence="6 7">
    <name type="scientific">Chitinivorax tropicus</name>
    <dbReference type="NCBI Taxonomy" id="714531"/>
    <lineage>
        <taxon>Bacteria</taxon>
        <taxon>Pseudomonadati</taxon>
        <taxon>Pseudomonadota</taxon>
        <taxon>Betaproteobacteria</taxon>
        <taxon>Chitinivorax</taxon>
    </lineage>
</organism>
<dbReference type="AlphaFoldDB" id="A0A840MTG8"/>
<keyword evidence="3 6" id="KW-0238">DNA-binding</keyword>
<dbReference type="GO" id="GO:0000976">
    <property type="term" value="F:transcription cis-regulatory region binding"/>
    <property type="evidence" value="ECO:0007669"/>
    <property type="project" value="TreeGrafter"/>
</dbReference>
<evidence type="ECO:0000256" key="1">
    <source>
        <dbReference type="ARBA" id="ARBA00009437"/>
    </source>
</evidence>
<dbReference type="InterPro" id="IPR036388">
    <property type="entry name" value="WH-like_DNA-bd_sf"/>
</dbReference>
<dbReference type="Pfam" id="PF03466">
    <property type="entry name" value="LysR_substrate"/>
    <property type="match status" value="1"/>
</dbReference>
<dbReference type="InterPro" id="IPR036390">
    <property type="entry name" value="WH_DNA-bd_sf"/>
</dbReference>
<comment type="caution">
    <text evidence="6">The sequence shown here is derived from an EMBL/GenBank/DDBJ whole genome shotgun (WGS) entry which is preliminary data.</text>
</comment>
<dbReference type="PROSITE" id="PS50931">
    <property type="entry name" value="HTH_LYSR"/>
    <property type="match status" value="1"/>
</dbReference>
<name>A0A840MTG8_9PROT</name>
<dbReference type="GO" id="GO:0003700">
    <property type="term" value="F:DNA-binding transcription factor activity"/>
    <property type="evidence" value="ECO:0007669"/>
    <property type="project" value="InterPro"/>
</dbReference>
<gene>
    <name evidence="6" type="ORF">HNQ59_002984</name>
</gene>
<reference evidence="6 7" key="1">
    <citation type="submission" date="2020-08" db="EMBL/GenBank/DDBJ databases">
        <title>Genomic Encyclopedia of Type Strains, Phase IV (KMG-IV): sequencing the most valuable type-strain genomes for metagenomic binning, comparative biology and taxonomic classification.</title>
        <authorList>
            <person name="Goeker M."/>
        </authorList>
    </citation>
    <scope>NUCLEOTIDE SEQUENCE [LARGE SCALE GENOMIC DNA]</scope>
    <source>
        <strain evidence="6 7">DSM 27165</strain>
    </source>
</reference>
<dbReference type="Pfam" id="PF00126">
    <property type="entry name" value="HTH_1"/>
    <property type="match status" value="1"/>
</dbReference>